<name>A0A845EU57_9BACL</name>
<dbReference type="PANTHER" id="PTHR43537:SF5">
    <property type="entry name" value="UXU OPERON TRANSCRIPTIONAL REGULATOR"/>
    <property type="match status" value="1"/>
</dbReference>
<dbReference type="Pfam" id="PF00392">
    <property type="entry name" value="GntR"/>
    <property type="match status" value="1"/>
</dbReference>
<dbReference type="CDD" id="cd07377">
    <property type="entry name" value="WHTH_GntR"/>
    <property type="match status" value="1"/>
</dbReference>
<evidence type="ECO:0000256" key="2">
    <source>
        <dbReference type="ARBA" id="ARBA00023125"/>
    </source>
</evidence>
<dbReference type="Gene3D" id="1.10.10.10">
    <property type="entry name" value="Winged helix-like DNA-binding domain superfamily/Winged helix DNA-binding domain"/>
    <property type="match status" value="1"/>
</dbReference>
<dbReference type="Pfam" id="PF07729">
    <property type="entry name" value="FCD"/>
    <property type="match status" value="1"/>
</dbReference>
<dbReference type="InterPro" id="IPR036388">
    <property type="entry name" value="WH-like_DNA-bd_sf"/>
</dbReference>
<reference evidence="6 7" key="1">
    <citation type="submission" date="2019-11" db="EMBL/GenBank/DDBJ databases">
        <title>Genome sequences of 17 halophilic strains isolated from different environments.</title>
        <authorList>
            <person name="Furrow R.E."/>
        </authorList>
    </citation>
    <scope>NUCLEOTIDE SEQUENCE [LARGE SCALE GENOMIC DNA]</scope>
    <source>
        <strain evidence="6 7">22506_14_FS</strain>
    </source>
</reference>
<evidence type="ECO:0000313" key="7">
    <source>
        <dbReference type="Proteomes" id="UP000447833"/>
    </source>
</evidence>
<dbReference type="GO" id="GO:0043565">
    <property type="term" value="F:sequence-specific DNA binding"/>
    <property type="evidence" value="ECO:0007669"/>
    <property type="project" value="InterPro"/>
</dbReference>
<dbReference type="InterPro" id="IPR008920">
    <property type="entry name" value="TF_FadR/GntR_C"/>
</dbReference>
<evidence type="ECO:0000256" key="1">
    <source>
        <dbReference type="ARBA" id="ARBA00023015"/>
    </source>
</evidence>
<protein>
    <submittedName>
        <fullName evidence="6">GntR family transcriptional regulator</fullName>
    </submittedName>
</protein>
<evidence type="ECO:0000259" key="5">
    <source>
        <dbReference type="PROSITE" id="PS50949"/>
    </source>
</evidence>
<accession>A0A845EU57</accession>
<dbReference type="SUPFAM" id="SSF48008">
    <property type="entry name" value="GntR ligand-binding domain-like"/>
    <property type="match status" value="1"/>
</dbReference>
<dbReference type="Proteomes" id="UP000447833">
    <property type="component" value="Unassembled WGS sequence"/>
</dbReference>
<dbReference type="InterPro" id="IPR000485">
    <property type="entry name" value="AsnC-type_HTH_dom"/>
</dbReference>
<feature type="domain" description="HTH gntR-type" evidence="5">
    <location>
        <begin position="56"/>
        <end position="123"/>
    </location>
</feature>
<dbReference type="GO" id="GO:0003700">
    <property type="term" value="F:DNA-binding transcription factor activity"/>
    <property type="evidence" value="ECO:0007669"/>
    <property type="project" value="InterPro"/>
</dbReference>
<keyword evidence="3" id="KW-0804">Transcription</keyword>
<keyword evidence="2" id="KW-0238">DNA-binding</keyword>
<keyword evidence="4" id="KW-0472">Membrane</keyword>
<dbReference type="EMBL" id="WMEY01000001">
    <property type="protein sequence ID" value="MYL62323.1"/>
    <property type="molecule type" value="Genomic_DNA"/>
</dbReference>
<sequence>MFILMIQKCLYIIILYIIYINIYKMSFIHYHIKAFNTIRKGLGQMEEKKTSKQSLVSLKDKVKQKLRDEIILNNLKPGNRIVETEVAKKFGISQVPVREALRGLEEEGLIRTVKYKGAFVTEIDKVEMYHIFSMRAEIETNALEIILPNLRKRDIGELYDIVDRMKFGKPEYLLQSDLDMEFHRTIIQWSKIDVYTRIWSMLTGHIRRYITALNPKVQILPEEVYKYHLDLVKLMEKGDVEEVQEAFREHIMKMVK</sequence>
<evidence type="ECO:0000256" key="4">
    <source>
        <dbReference type="SAM" id="Phobius"/>
    </source>
</evidence>
<dbReference type="Gene3D" id="1.20.120.530">
    <property type="entry name" value="GntR ligand-binding domain-like"/>
    <property type="match status" value="1"/>
</dbReference>
<dbReference type="PRINTS" id="PR00033">
    <property type="entry name" value="HTHASNC"/>
</dbReference>
<evidence type="ECO:0000313" key="6">
    <source>
        <dbReference type="EMBL" id="MYL62323.1"/>
    </source>
</evidence>
<keyword evidence="4" id="KW-1133">Transmembrane helix</keyword>
<evidence type="ECO:0000256" key="3">
    <source>
        <dbReference type="ARBA" id="ARBA00023163"/>
    </source>
</evidence>
<dbReference type="InterPro" id="IPR000524">
    <property type="entry name" value="Tscrpt_reg_HTH_GntR"/>
</dbReference>
<dbReference type="InterPro" id="IPR036390">
    <property type="entry name" value="WH_DNA-bd_sf"/>
</dbReference>
<keyword evidence="4" id="KW-0812">Transmembrane</keyword>
<organism evidence="6 7">
    <name type="scientific">Guptibacillus hwajinpoensis</name>
    <dbReference type="NCBI Taxonomy" id="208199"/>
    <lineage>
        <taxon>Bacteria</taxon>
        <taxon>Bacillati</taxon>
        <taxon>Bacillota</taxon>
        <taxon>Bacilli</taxon>
        <taxon>Bacillales</taxon>
        <taxon>Guptibacillaceae</taxon>
        <taxon>Guptibacillus</taxon>
    </lineage>
</organism>
<feature type="transmembrane region" description="Helical" evidence="4">
    <location>
        <begin position="9"/>
        <end position="30"/>
    </location>
</feature>
<comment type="caution">
    <text evidence="6">The sequence shown here is derived from an EMBL/GenBank/DDBJ whole genome shotgun (WGS) entry which is preliminary data.</text>
</comment>
<proteinExistence type="predicted"/>
<dbReference type="PROSITE" id="PS50949">
    <property type="entry name" value="HTH_GNTR"/>
    <property type="match status" value="1"/>
</dbReference>
<dbReference type="SMART" id="SM00895">
    <property type="entry name" value="FCD"/>
    <property type="match status" value="1"/>
</dbReference>
<dbReference type="AlphaFoldDB" id="A0A845EU57"/>
<gene>
    <name evidence="6" type="ORF">GLW07_03025</name>
</gene>
<dbReference type="PANTHER" id="PTHR43537">
    <property type="entry name" value="TRANSCRIPTIONAL REGULATOR, GNTR FAMILY"/>
    <property type="match status" value="1"/>
</dbReference>
<dbReference type="InterPro" id="IPR011711">
    <property type="entry name" value="GntR_C"/>
</dbReference>
<dbReference type="SMART" id="SM00345">
    <property type="entry name" value="HTH_GNTR"/>
    <property type="match status" value="1"/>
</dbReference>
<keyword evidence="1" id="KW-0805">Transcription regulation</keyword>
<dbReference type="SUPFAM" id="SSF46785">
    <property type="entry name" value="Winged helix' DNA-binding domain"/>
    <property type="match status" value="1"/>
</dbReference>